<feature type="transmembrane region" description="Helical" evidence="2">
    <location>
        <begin position="286"/>
        <end position="306"/>
    </location>
</feature>
<feature type="region of interest" description="Disordered" evidence="1">
    <location>
        <begin position="311"/>
        <end position="367"/>
    </location>
</feature>
<dbReference type="KEGG" id="agi:FSB73_16400"/>
<reference evidence="3 4" key="1">
    <citation type="journal article" date="2017" name="Int. J. Syst. Evol. Microbiol.">
        <title>Arachidicoccus ginsenosidivorans sp. nov., with ginsenoside-converting activity isolated from ginseng cultivating soil.</title>
        <authorList>
            <person name="Siddiqi M.Z."/>
            <person name="Aslam Z."/>
            <person name="Im W.T."/>
        </authorList>
    </citation>
    <scope>NUCLEOTIDE SEQUENCE [LARGE SCALE GENOMIC DNA]</scope>
    <source>
        <strain evidence="3 4">Gsoil 809</strain>
    </source>
</reference>
<evidence type="ECO:0000256" key="2">
    <source>
        <dbReference type="SAM" id="Phobius"/>
    </source>
</evidence>
<protein>
    <submittedName>
        <fullName evidence="3">Protein BatD</fullName>
    </submittedName>
</protein>
<dbReference type="PANTHER" id="PTHR40940">
    <property type="entry name" value="PROTEIN BATD-RELATED"/>
    <property type="match status" value="1"/>
</dbReference>
<keyword evidence="2" id="KW-1133">Transmembrane helix</keyword>
<dbReference type="AlphaFoldDB" id="A0A5B8VN71"/>
<gene>
    <name evidence="3" type="ORF">FSB73_16400</name>
</gene>
<proteinExistence type="predicted"/>
<dbReference type="RefSeq" id="WP_146784602.1">
    <property type="nucleotide sequence ID" value="NZ_CP042434.1"/>
</dbReference>
<dbReference type="EMBL" id="CP042434">
    <property type="protein sequence ID" value="QEC73024.1"/>
    <property type="molecule type" value="Genomic_DNA"/>
</dbReference>
<evidence type="ECO:0000313" key="3">
    <source>
        <dbReference type="EMBL" id="QEC73024.1"/>
    </source>
</evidence>
<dbReference type="Proteomes" id="UP000321291">
    <property type="component" value="Chromosome"/>
</dbReference>
<feature type="compositionally biased region" description="Basic and acidic residues" evidence="1">
    <location>
        <begin position="325"/>
        <end position="346"/>
    </location>
</feature>
<keyword evidence="4" id="KW-1185">Reference proteome</keyword>
<dbReference type="PANTHER" id="PTHR40940:SF2">
    <property type="entry name" value="BATD"/>
    <property type="match status" value="1"/>
</dbReference>
<dbReference type="InterPro" id="IPR025738">
    <property type="entry name" value="BatD"/>
</dbReference>
<organism evidence="3 4">
    <name type="scientific">Arachidicoccus ginsenosidivorans</name>
    <dbReference type="NCBI Taxonomy" id="496057"/>
    <lineage>
        <taxon>Bacteria</taxon>
        <taxon>Pseudomonadati</taxon>
        <taxon>Bacteroidota</taxon>
        <taxon>Chitinophagia</taxon>
        <taxon>Chitinophagales</taxon>
        <taxon>Chitinophagaceae</taxon>
        <taxon>Arachidicoccus</taxon>
    </lineage>
</organism>
<name>A0A5B8VN71_9BACT</name>
<dbReference type="Pfam" id="PF13584">
    <property type="entry name" value="BatD"/>
    <property type="match status" value="1"/>
</dbReference>
<evidence type="ECO:0000256" key="1">
    <source>
        <dbReference type="SAM" id="MobiDB-lite"/>
    </source>
</evidence>
<evidence type="ECO:0000313" key="4">
    <source>
        <dbReference type="Proteomes" id="UP000321291"/>
    </source>
</evidence>
<keyword evidence="2" id="KW-0812">Transmembrane</keyword>
<sequence>MIVHPGEGYDQAAARDFFIKITPSKKTFYVGEPILVDYEFFGAVNCSWKPQRFPSFNGFSVTDIERNLYPYDVKVNGRSYRARGIRKAQLVALKTGDLPLDSASVQVQTTFIDAGNPADRNDATAIIKSKPMQVTVLPLPTQGQPADFSGAIGQFTIRATVDNNKLPAGENNRLHIHITGTGNLDGVSLPDINWPSDIQAYDAKDSQSVNKTNFPMERSLDFEVPFIGNKEGGVKIPPIVFNYFNPDTKKYATDSTDTIQIQFTAPLKDNGIEQGLAQNHKTNKEYLWIVALIALMVAAIFGVAEYRKSKKAKAQKRRGSQLQSEHNRTAGNKDIKDNHSIEDQKNKPGPVSATPARPSTAETPDHLQYLPEGLSSKIIAKNNPIQADQINSTTTDSGQLESPVKSRADLREEAIRELKQRQDPKEFFVLAKAYIIEEMQYQLDSHETDEHKLLQELEKRRPDLASDLSALITTCNKALYLPVGAQNAMHQVLDKIETMIHGS</sequence>
<keyword evidence="2" id="KW-0472">Membrane</keyword>
<dbReference type="OrthoDB" id="2079210at2"/>
<accession>A0A5B8VN71</accession>